<dbReference type="GO" id="GO:0005634">
    <property type="term" value="C:nucleus"/>
    <property type="evidence" value="ECO:0007669"/>
    <property type="project" value="UniProtKB-SubCell"/>
</dbReference>
<evidence type="ECO:0000313" key="7">
    <source>
        <dbReference type="EMBL" id="KZT02692.1"/>
    </source>
</evidence>
<dbReference type="GeneID" id="63821955"/>
<dbReference type="SUPFAM" id="SSF46785">
    <property type="entry name" value="Winged helix' DNA-binding domain"/>
    <property type="match status" value="1"/>
</dbReference>
<dbReference type="GO" id="GO:0008278">
    <property type="term" value="C:cohesin complex"/>
    <property type="evidence" value="ECO:0007669"/>
    <property type="project" value="InterPro"/>
</dbReference>
<reference evidence="7 8" key="1">
    <citation type="journal article" date="2016" name="Mol. Biol. Evol.">
        <title>Comparative Genomics of Early-Diverging Mushroom-Forming Fungi Provides Insights into the Origins of Lignocellulose Decay Capabilities.</title>
        <authorList>
            <person name="Nagy L.G."/>
            <person name="Riley R."/>
            <person name="Tritt A."/>
            <person name="Adam C."/>
            <person name="Daum C."/>
            <person name="Floudas D."/>
            <person name="Sun H."/>
            <person name="Yadav J.S."/>
            <person name="Pangilinan J."/>
            <person name="Larsson K.H."/>
            <person name="Matsuura K."/>
            <person name="Barry K."/>
            <person name="Labutti K."/>
            <person name="Kuo R."/>
            <person name="Ohm R.A."/>
            <person name="Bhattacharya S.S."/>
            <person name="Shirouzu T."/>
            <person name="Yoshinaga Y."/>
            <person name="Martin F.M."/>
            <person name="Grigoriev I.V."/>
            <person name="Hibbett D.S."/>
        </authorList>
    </citation>
    <scope>NUCLEOTIDE SEQUENCE [LARGE SCALE GENOMIC DNA]</scope>
    <source>
        <strain evidence="7 8">93-53</strain>
    </source>
</reference>
<feature type="region of interest" description="Disordered" evidence="4">
    <location>
        <begin position="565"/>
        <end position="592"/>
    </location>
</feature>
<evidence type="ECO:0000256" key="1">
    <source>
        <dbReference type="ARBA" id="ARBA00004123"/>
    </source>
</evidence>
<accession>A0A165CEY4</accession>
<feature type="domain" description="Rad21/Rec8-like protein N-terminal" evidence="6">
    <location>
        <begin position="1"/>
        <end position="99"/>
    </location>
</feature>
<dbReference type="InParanoid" id="A0A165CEY4"/>
<evidence type="ECO:0000313" key="8">
    <source>
        <dbReference type="Proteomes" id="UP000076871"/>
    </source>
</evidence>
<dbReference type="FunCoup" id="A0A165CEY4">
    <property type="interactions" value="54"/>
</dbReference>
<dbReference type="OrthoDB" id="10071381at2759"/>
<evidence type="ECO:0000259" key="6">
    <source>
        <dbReference type="Pfam" id="PF04825"/>
    </source>
</evidence>
<dbReference type="Pfam" id="PF04825">
    <property type="entry name" value="Rad21_Rec8_N"/>
    <property type="match status" value="1"/>
</dbReference>
<dbReference type="InterPro" id="IPR036390">
    <property type="entry name" value="WH_DNA-bd_sf"/>
</dbReference>
<feature type="region of interest" description="Disordered" evidence="4">
    <location>
        <begin position="487"/>
        <end position="517"/>
    </location>
</feature>
<evidence type="ECO:0000256" key="4">
    <source>
        <dbReference type="SAM" id="MobiDB-lite"/>
    </source>
</evidence>
<evidence type="ECO:0000256" key="2">
    <source>
        <dbReference type="ARBA" id="ARBA00009870"/>
    </source>
</evidence>
<evidence type="ECO:0008006" key="9">
    <source>
        <dbReference type="Google" id="ProtNLM"/>
    </source>
</evidence>
<dbReference type="InterPro" id="IPR006909">
    <property type="entry name" value="Rad21/Rec8_C_eu"/>
</dbReference>
<evidence type="ECO:0000259" key="5">
    <source>
        <dbReference type="Pfam" id="PF04824"/>
    </source>
</evidence>
<organism evidence="7 8">
    <name type="scientific">Laetiporus sulphureus 93-53</name>
    <dbReference type="NCBI Taxonomy" id="1314785"/>
    <lineage>
        <taxon>Eukaryota</taxon>
        <taxon>Fungi</taxon>
        <taxon>Dikarya</taxon>
        <taxon>Basidiomycota</taxon>
        <taxon>Agaricomycotina</taxon>
        <taxon>Agaricomycetes</taxon>
        <taxon>Polyporales</taxon>
        <taxon>Laetiporus</taxon>
    </lineage>
</organism>
<comment type="similarity">
    <text evidence="2">Belongs to the rad21 family.</text>
</comment>
<comment type="subcellular location">
    <subcellularLocation>
        <location evidence="1">Nucleus</location>
    </subcellularLocation>
</comment>
<feature type="compositionally biased region" description="Basic and acidic residues" evidence="4">
    <location>
        <begin position="492"/>
        <end position="504"/>
    </location>
</feature>
<dbReference type="InterPro" id="IPR023093">
    <property type="entry name" value="ScpA-like_C"/>
</dbReference>
<dbReference type="GO" id="GO:0007062">
    <property type="term" value="P:sister chromatid cohesion"/>
    <property type="evidence" value="ECO:0007669"/>
    <property type="project" value="InterPro"/>
</dbReference>
<proteinExistence type="inferred from homology"/>
<dbReference type="GO" id="GO:1990414">
    <property type="term" value="P:replication-born double-strand break repair via sister chromatid exchange"/>
    <property type="evidence" value="ECO:0007669"/>
    <property type="project" value="TreeGrafter"/>
</dbReference>
<dbReference type="InterPro" id="IPR006910">
    <property type="entry name" value="Rad21_Rec8_N"/>
</dbReference>
<protein>
    <recommendedName>
        <fullName evidence="9">Rad21/Rec8-like protein N-terminal domain-containing protein</fullName>
    </recommendedName>
</protein>
<dbReference type="GO" id="GO:0003682">
    <property type="term" value="F:chromatin binding"/>
    <property type="evidence" value="ECO:0007669"/>
    <property type="project" value="TreeGrafter"/>
</dbReference>
<dbReference type="InterPro" id="IPR039781">
    <property type="entry name" value="Rad21/Rec8-like"/>
</dbReference>
<dbReference type="Proteomes" id="UP000076871">
    <property type="component" value="Unassembled WGS sequence"/>
</dbReference>
<sequence>MFFTQELLEKRESGFGLLWLAATLGAKSSFKKLPRRSVLTADISQLCDLIAEPVEPLALRLSSNLMIGVARVYKVKQEMFLTDVTTCYNSLKKAVQELNTLSKGFAELQMGQPSMRPDALTLTADPGVAFVMDFGDMFKVRDKRAADEEVSDDEYDPSGKKSKQKNKAKQRPPSSLVEVPRANLHTLNENHEHLLSGSIDGSLSVAGFGAVGPSSSQMGGGFGFNDDLFVLPEGMDLGAEIGDELARELGEGWGGSPQRLQNSNKAGTDLFALDQHENALGLDFQFNEMQPAGIANVRISQEVYLSLDAFPPEGSIIVPLIPFSPDRNGDGVINGAPNKPTLRKAKRVRLLLDARTELTDEELKAARANYMEGQDHIRREIIQRKHEKESGRLIEEMIWGVPNGLRAPVLVDFWLESFRLQVEARAGVLHLESEGEPPRKRRKIGEETFQDEQYAGTGGPEAKKFGEQGMDIDMGFMFGGHDHQSFGNNWELDSRHRSSEEPGQARHASRPLSGFGSQFDLPGVGQDLFSGSQRSALFPWDNAGASSSVNGATLDFRRDSSAKRSFGRADTRLRGSSLSSRHESPLHSGRYYPDSPADFGLRNSQSGEGFQFDVPGDLSVLNESELSDANLPTLERNSFNFLEYAKMQLKTFPSSTSTLTFNDVVPKATSTPHVAAAAFYHCLVLATKDLVNVAQDEPYGQLHITVK</sequence>
<evidence type="ECO:0000256" key="3">
    <source>
        <dbReference type="ARBA" id="ARBA00023242"/>
    </source>
</evidence>
<keyword evidence="3" id="KW-0539">Nucleus</keyword>
<feature type="compositionally biased region" description="Basic residues" evidence="4">
    <location>
        <begin position="160"/>
        <end position="170"/>
    </location>
</feature>
<dbReference type="AlphaFoldDB" id="A0A165CEY4"/>
<dbReference type="Gene3D" id="1.10.10.580">
    <property type="entry name" value="Structural maintenance of chromosome 1. Chain E"/>
    <property type="match status" value="1"/>
</dbReference>
<keyword evidence="8" id="KW-1185">Reference proteome</keyword>
<dbReference type="Pfam" id="PF04824">
    <property type="entry name" value="Rad21_Rec8"/>
    <property type="match status" value="1"/>
</dbReference>
<dbReference type="RefSeq" id="XP_040760432.1">
    <property type="nucleotide sequence ID" value="XM_040904925.1"/>
</dbReference>
<name>A0A165CEY4_9APHY</name>
<gene>
    <name evidence="7" type="ORF">LAESUDRAFT_661292</name>
</gene>
<dbReference type="PANTHER" id="PTHR12585">
    <property type="entry name" value="SCC1 / RAD21 FAMILY MEMBER"/>
    <property type="match status" value="1"/>
</dbReference>
<dbReference type="PANTHER" id="PTHR12585:SF72">
    <property type="entry name" value="MEIOTIC RECOMBINATION PROTEIN REC8"/>
    <property type="match status" value="1"/>
</dbReference>
<feature type="region of interest" description="Disordered" evidence="4">
    <location>
        <begin position="146"/>
        <end position="177"/>
    </location>
</feature>
<feature type="domain" description="Rad21/Rec8-like protein C-terminal eukaryotic" evidence="5">
    <location>
        <begin position="664"/>
        <end position="707"/>
    </location>
</feature>
<dbReference type="STRING" id="1314785.A0A165CEY4"/>
<dbReference type="EMBL" id="KV427650">
    <property type="protein sequence ID" value="KZT02692.1"/>
    <property type="molecule type" value="Genomic_DNA"/>
</dbReference>